<feature type="compositionally biased region" description="Polar residues" evidence="1">
    <location>
        <begin position="97"/>
        <end position="107"/>
    </location>
</feature>
<dbReference type="AlphaFoldDB" id="A0AAV0VXJ6"/>
<evidence type="ECO:0000256" key="1">
    <source>
        <dbReference type="SAM" id="MobiDB-lite"/>
    </source>
</evidence>
<protein>
    <submittedName>
        <fullName evidence="2">Uncharacterized protein</fullName>
    </submittedName>
</protein>
<evidence type="ECO:0000313" key="2">
    <source>
        <dbReference type="EMBL" id="CAI6348320.1"/>
    </source>
</evidence>
<dbReference type="Proteomes" id="UP001160148">
    <property type="component" value="Unassembled WGS sequence"/>
</dbReference>
<proteinExistence type="predicted"/>
<accession>A0AAV0VXJ6</accession>
<feature type="compositionally biased region" description="Basic and acidic residues" evidence="1">
    <location>
        <begin position="108"/>
        <end position="128"/>
    </location>
</feature>
<gene>
    <name evidence="2" type="ORF">MEUPH1_LOCUS5012</name>
</gene>
<sequence>MERSTHGIRRTRYTVVYVVLYDPRHLSGSVRGQMAGPDHADRSRWHLGLRAGSIGIVLAVDVHQRGSGQQSEQRERNEYGGQHGDLPVPEQRPCGDVQQTGVQQTRGEPQHSERHRGPDGGPQKPERLQSRVAQLLRSVTAETVAHVNAASCIT</sequence>
<evidence type="ECO:0000313" key="3">
    <source>
        <dbReference type="Proteomes" id="UP001160148"/>
    </source>
</evidence>
<organism evidence="2 3">
    <name type="scientific">Macrosiphum euphorbiae</name>
    <name type="common">potato aphid</name>
    <dbReference type="NCBI Taxonomy" id="13131"/>
    <lineage>
        <taxon>Eukaryota</taxon>
        <taxon>Metazoa</taxon>
        <taxon>Ecdysozoa</taxon>
        <taxon>Arthropoda</taxon>
        <taxon>Hexapoda</taxon>
        <taxon>Insecta</taxon>
        <taxon>Pterygota</taxon>
        <taxon>Neoptera</taxon>
        <taxon>Paraneoptera</taxon>
        <taxon>Hemiptera</taxon>
        <taxon>Sternorrhyncha</taxon>
        <taxon>Aphidomorpha</taxon>
        <taxon>Aphidoidea</taxon>
        <taxon>Aphididae</taxon>
        <taxon>Macrosiphini</taxon>
        <taxon>Macrosiphum</taxon>
    </lineage>
</organism>
<comment type="caution">
    <text evidence="2">The sequence shown here is derived from an EMBL/GenBank/DDBJ whole genome shotgun (WGS) entry which is preliminary data.</text>
</comment>
<dbReference type="EMBL" id="CARXXK010000001">
    <property type="protein sequence ID" value="CAI6348320.1"/>
    <property type="molecule type" value="Genomic_DNA"/>
</dbReference>
<reference evidence="2 3" key="1">
    <citation type="submission" date="2023-01" db="EMBL/GenBank/DDBJ databases">
        <authorList>
            <person name="Whitehead M."/>
        </authorList>
    </citation>
    <scope>NUCLEOTIDE SEQUENCE [LARGE SCALE GENOMIC DNA]</scope>
</reference>
<feature type="region of interest" description="Disordered" evidence="1">
    <location>
        <begin position="64"/>
        <end position="128"/>
    </location>
</feature>
<keyword evidence="3" id="KW-1185">Reference proteome</keyword>
<name>A0AAV0VXJ6_9HEMI</name>